<dbReference type="AlphaFoldDB" id="A0A2A4YH30"/>
<dbReference type="SUPFAM" id="SSF55120">
    <property type="entry name" value="Pseudouridine synthase"/>
    <property type="match status" value="1"/>
</dbReference>
<dbReference type="InterPro" id="IPR006145">
    <property type="entry name" value="PsdUridine_synth_RsuA/RluA"/>
</dbReference>
<dbReference type="CDD" id="cd02869">
    <property type="entry name" value="PseudoU_synth_RluA_like"/>
    <property type="match status" value="1"/>
</dbReference>
<dbReference type="GO" id="GO:0140098">
    <property type="term" value="F:catalytic activity, acting on RNA"/>
    <property type="evidence" value="ECO:0007669"/>
    <property type="project" value="UniProtKB-ARBA"/>
</dbReference>
<dbReference type="GO" id="GO:0003723">
    <property type="term" value="F:RNA binding"/>
    <property type="evidence" value="ECO:0007669"/>
    <property type="project" value="InterPro"/>
</dbReference>
<dbReference type="EMBL" id="NVUU01000047">
    <property type="protein sequence ID" value="PCI94024.1"/>
    <property type="molecule type" value="Genomic_DNA"/>
</dbReference>
<dbReference type="InterPro" id="IPR020103">
    <property type="entry name" value="PsdUridine_synth_cat_dom_sf"/>
</dbReference>
<comment type="caution">
    <text evidence="4">The sequence shown here is derived from an EMBL/GenBank/DDBJ whole genome shotgun (WGS) entry which is preliminary data.</text>
</comment>
<proteinExistence type="inferred from homology"/>
<evidence type="ECO:0000313" key="5">
    <source>
        <dbReference type="Proteomes" id="UP000217838"/>
    </source>
</evidence>
<evidence type="ECO:0000256" key="2">
    <source>
        <dbReference type="ARBA" id="ARBA00023235"/>
    </source>
</evidence>
<dbReference type="PANTHER" id="PTHR21600">
    <property type="entry name" value="MITOCHONDRIAL RNA PSEUDOURIDINE SYNTHASE"/>
    <property type="match status" value="1"/>
</dbReference>
<dbReference type="PROSITE" id="PS01129">
    <property type="entry name" value="PSI_RLU"/>
    <property type="match status" value="1"/>
</dbReference>
<dbReference type="Pfam" id="PF00849">
    <property type="entry name" value="PseudoU_synth_2"/>
    <property type="match status" value="1"/>
</dbReference>
<evidence type="ECO:0000313" key="4">
    <source>
        <dbReference type="EMBL" id="PCI94024.1"/>
    </source>
</evidence>
<dbReference type="GO" id="GO:0006396">
    <property type="term" value="P:RNA processing"/>
    <property type="evidence" value="ECO:0007669"/>
    <property type="project" value="UniProtKB-ARBA"/>
</dbReference>
<evidence type="ECO:0000256" key="1">
    <source>
        <dbReference type="ARBA" id="ARBA00010876"/>
    </source>
</evidence>
<dbReference type="GO" id="GO:0001522">
    <property type="term" value="P:pseudouridine synthesis"/>
    <property type="evidence" value="ECO:0007669"/>
    <property type="project" value="InterPro"/>
</dbReference>
<reference evidence="5" key="1">
    <citation type="submission" date="2017-08" db="EMBL/GenBank/DDBJ databases">
        <title>A dynamic microbial community with high functional redundancy inhabits the cold, oxic subseafloor aquifer.</title>
        <authorList>
            <person name="Tully B.J."/>
            <person name="Wheat C.G."/>
            <person name="Glazer B.T."/>
            <person name="Huber J.A."/>
        </authorList>
    </citation>
    <scope>NUCLEOTIDE SEQUENCE [LARGE SCALE GENOMIC DNA]</scope>
</reference>
<keyword evidence="2" id="KW-0413">Isomerase</keyword>
<dbReference type="Gene3D" id="3.30.2350.10">
    <property type="entry name" value="Pseudouridine synthase"/>
    <property type="match status" value="1"/>
</dbReference>
<accession>A0A2A4YH30</accession>
<evidence type="ECO:0000259" key="3">
    <source>
        <dbReference type="Pfam" id="PF00849"/>
    </source>
</evidence>
<dbReference type="Proteomes" id="UP000217838">
    <property type="component" value="Unassembled WGS sequence"/>
</dbReference>
<comment type="similarity">
    <text evidence="1">Belongs to the pseudouridine synthase RluA family.</text>
</comment>
<protein>
    <submittedName>
        <fullName evidence="4">RNA pseudouridine synthase</fullName>
    </submittedName>
</protein>
<dbReference type="PANTHER" id="PTHR21600:SF83">
    <property type="entry name" value="PSEUDOURIDYLATE SYNTHASE RPUSD4, MITOCHONDRIAL"/>
    <property type="match status" value="1"/>
</dbReference>
<feature type="domain" description="Pseudouridine synthase RsuA/RluA-like" evidence="3">
    <location>
        <begin position="9"/>
        <end position="163"/>
    </location>
</feature>
<dbReference type="GO" id="GO:0009982">
    <property type="term" value="F:pseudouridine synthase activity"/>
    <property type="evidence" value="ECO:0007669"/>
    <property type="project" value="InterPro"/>
</dbReference>
<gene>
    <name evidence="4" type="ORF">COB11_04455</name>
</gene>
<sequence>MIILFEDNHLIIVDKPAGLPTQVSLDHKKALETKLKAFIKKRDKKEGNVYLHAVHRLDKEVSGIVIFAKTSKALSRMQEHLRNGLVEKLYQAEVEGVLAKSSSRLINYLVKKPHRSVVYKQASKEAKKAELTYRVLRQEGNRAFLEIKLITGRYHQIRVQLSHLGHPVIGDSKYGSSKQKSSIALKHIRVSFPHIITKEKMTVTLDAKMD</sequence>
<organism evidence="4 5">
    <name type="scientific">Aerophobetes bacterium</name>
    <dbReference type="NCBI Taxonomy" id="2030807"/>
    <lineage>
        <taxon>Bacteria</taxon>
        <taxon>Candidatus Aerophobota</taxon>
    </lineage>
</organism>
<dbReference type="InterPro" id="IPR006224">
    <property type="entry name" value="PsdUridine_synth_RluA-like_CS"/>
</dbReference>
<dbReference type="InterPro" id="IPR050188">
    <property type="entry name" value="RluA_PseudoU_synthase"/>
</dbReference>
<name>A0A2A4YH30_UNCAE</name>